<dbReference type="AlphaFoldDB" id="A0A0P8AFU6"/>
<reference evidence="1 2" key="1">
    <citation type="submission" date="2015-09" db="EMBL/GenBank/DDBJ databases">
        <title>A metagenomics-based metabolic model of nitrate-dependent anaerobic oxidation of methane by Methanoperedens-like archaea.</title>
        <authorList>
            <person name="Arshad A."/>
            <person name="Speth D.R."/>
            <person name="De Graaf R.M."/>
            <person name="Op Den Camp H.J."/>
            <person name="Jetten M.S."/>
            <person name="Welte C.U."/>
        </authorList>
    </citation>
    <scope>NUCLEOTIDE SEQUENCE [LARGE SCALE GENOMIC DNA]</scope>
</reference>
<evidence type="ECO:0008006" key="3">
    <source>
        <dbReference type="Google" id="ProtNLM"/>
    </source>
</evidence>
<dbReference type="SUPFAM" id="SSF102891">
    <property type="entry name" value="Hypothetical protein Ta1206"/>
    <property type="match status" value="1"/>
</dbReference>
<dbReference type="Proteomes" id="UP000050360">
    <property type="component" value="Unassembled WGS sequence"/>
</dbReference>
<dbReference type="Gene3D" id="3.30.1980.10">
    <property type="entry name" value="Hypothetical protein YunC"/>
    <property type="match status" value="1"/>
</dbReference>
<sequence>MQPVLMLIEQINLEKGSAIGLKMDMEHAPLLVIRAGCGFVMCGYLNMDIANKLGDVAVRITGVRSFEDVLNAKAADVSEAAKKRGIMVGMAAREALNRMF</sequence>
<accession>A0A0P8AFU6</accession>
<gene>
    <name evidence="1" type="ORF">MPEBLZ_02245</name>
</gene>
<comment type="caution">
    <text evidence="1">The sequence shown here is derived from an EMBL/GenBank/DDBJ whole genome shotgun (WGS) entry which is preliminary data.</text>
</comment>
<evidence type="ECO:0000313" key="1">
    <source>
        <dbReference type="EMBL" id="KPQ43189.1"/>
    </source>
</evidence>
<dbReference type="Pfam" id="PF08827">
    <property type="entry name" value="DUF1805"/>
    <property type="match status" value="1"/>
</dbReference>
<evidence type="ECO:0000313" key="2">
    <source>
        <dbReference type="Proteomes" id="UP000050360"/>
    </source>
</evidence>
<proteinExistence type="predicted"/>
<name>A0A0P8AFU6_9EURY</name>
<protein>
    <recommendedName>
        <fullName evidence="3">DUF1805 domain-containing protein</fullName>
    </recommendedName>
</protein>
<organism evidence="1 2">
    <name type="scientific">Candidatus Methanoperedens nitratireducens</name>
    <dbReference type="NCBI Taxonomy" id="1392998"/>
    <lineage>
        <taxon>Archaea</taxon>
        <taxon>Methanobacteriati</taxon>
        <taxon>Methanobacteriota</taxon>
        <taxon>Stenosarchaea group</taxon>
        <taxon>Methanomicrobia</taxon>
        <taxon>Methanosarcinales</taxon>
        <taxon>ANME-2 cluster</taxon>
        <taxon>Candidatus Methanoperedentaceae</taxon>
        <taxon>Candidatus Methanoperedens</taxon>
    </lineage>
</organism>
<dbReference type="InterPro" id="IPR036493">
    <property type="entry name" value="YunC_sf"/>
</dbReference>
<dbReference type="InterPro" id="IPR014931">
    <property type="entry name" value="DUF1805"/>
</dbReference>
<dbReference type="EMBL" id="LKCM01000172">
    <property type="protein sequence ID" value="KPQ43189.1"/>
    <property type="molecule type" value="Genomic_DNA"/>
</dbReference>